<accession>A0ABS7TP88</accession>
<evidence type="ECO:0000313" key="2">
    <source>
        <dbReference type="EMBL" id="MBZ5710047.1"/>
    </source>
</evidence>
<proteinExistence type="predicted"/>
<reference evidence="2" key="1">
    <citation type="submission" date="2021-08" db="EMBL/GenBank/DDBJ databases">
        <authorList>
            <person name="Stevens D.C."/>
        </authorList>
    </citation>
    <scope>NUCLEOTIDE SEQUENCE</scope>
    <source>
        <strain evidence="2">DSM 53165</strain>
    </source>
</reference>
<dbReference type="RefSeq" id="WP_224191818.1">
    <property type="nucleotide sequence ID" value="NZ_JAIRAU010000011.1"/>
</dbReference>
<organism evidence="2 3">
    <name type="scientific">Nannocystis pusilla</name>
    <dbReference type="NCBI Taxonomy" id="889268"/>
    <lineage>
        <taxon>Bacteria</taxon>
        <taxon>Pseudomonadati</taxon>
        <taxon>Myxococcota</taxon>
        <taxon>Polyangia</taxon>
        <taxon>Nannocystales</taxon>
        <taxon>Nannocystaceae</taxon>
        <taxon>Nannocystis</taxon>
    </lineage>
</organism>
<dbReference type="EMBL" id="JAIRAU010000011">
    <property type="protein sequence ID" value="MBZ5710047.1"/>
    <property type="molecule type" value="Genomic_DNA"/>
</dbReference>
<name>A0ABS7TP88_9BACT</name>
<protein>
    <submittedName>
        <fullName evidence="2">Uncharacterized protein</fullName>
    </submittedName>
</protein>
<evidence type="ECO:0000256" key="1">
    <source>
        <dbReference type="SAM" id="MobiDB-lite"/>
    </source>
</evidence>
<keyword evidence="3" id="KW-1185">Reference proteome</keyword>
<comment type="caution">
    <text evidence="2">The sequence shown here is derived from an EMBL/GenBank/DDBJ whole genome shotgun (WGS) entry which is preliminary data.</text>
</comment>
<dbReference type="Proteomes" id="UP001139031">
    <property type="component" value="Unassembled WGS sequence"/>
</dbReference>
<sequence>MIAVDVPAVQIGAQEDLRGDRTNPHQTLLVRLAPESGASKTGVVGEAKLIPRIFGELLRARRERFARSAPGDPDGLFGVPAGASPRRHGLEDSMPSCIQLDHARVAIAGVAAEL</sequence>
<evidence type="ECO:0000313" key="3">
    <source>
        <dbReference type="Proteomes" id="UP001139031"/>
    </source>
</evidence>
<gene>
    <name evidence="2" type="ORF">K7C98_12355</name>
</gene>
<feature type="region of interest" description="Disordered" evidence="1">
    <location>
        <begin position="69"/>
        <end position="90"/>
    </location>
</feature>